<evidence type="ECO:0000313" key="2">
    <source>
        <dbReference type="Proteomes" id="UP000237822"/>
    </source>
</evidence>
<dbReference type="EMBL" id="PVTI01000034">
    <property type="protein sequence ID" value="PRY52226.1"/>
    <property type="molecule type" value="Genomic_DNA"/>
</dbReference>
<organism evidence="1 2">
    <name type="scientific">Knoellia remsis</name>
    <dbReference type="NCBI Taxonomy" id="407159"/>
    <lineage>
        <taxon>Bacteria</taxon>
        <taxon>Bacillati</taxon>
        <taxon>Actinomycetota</taxon>
        <taxon>Actinomycetes</taxon>
        <taxon>Micrococcales</taxon>
        <taxon>Intrasporangiaceae</taxon>
        <taxon>Knoellia</taxon>
    </lineage>
</organism>
<evidence type="ECO:0000313" key="1">
    <source>
        <dbReference type="EMBL" id="PRY52226.1"/>
    </source>
</evidence>
<dbReference type="RefSeq" id="WP_146133006.1">
    <property type="nucleotide sequence ID" value="NZ_PVTI01000034.1"/>
</dbReference>
<dbReference type="Proteomes" id="UP000237822">
    <property type="component" value="Unassembled WGS sequence"/>
</dbReference>
<gene>
    <name evidence="1" type="ORF">BCF74_1345</name>
</gene>
<name>A0A2T0U2T1_9MICO</name>
<protein>
    <submittedName>
        <fullName evidence="1">Uncharacterized protein</fullName>
    </submittedName>
</protein>
<keyword evidence="2" id="KW-1185">Reference proteome</keyword>
<reference evidence="1 2" key="1">
    <citation type="submission" date="2018-03" db="EMBL/GenBank/DDBJ databases">
        <title>Genomic Encyclopedia of Archaeal and Bacterial Type Strains, Phase II (KMG-II): from individual species to whole genera.</title>
        <authorList>
            <person name="Goeker M."/>
        </authorList>
    </citation>
    <scope>NUCLEOTIDE SEQUENCE [LARGE SCALE GENOMIC DNA]</scope>
    <source>
        <strain evidence="1 2">ATCC BAA-1496</strain>
    </source>
</reference>
<proteinExistence type="predicted"/>
<comment type="caution">
    <text evidence="1">The sequence shown here is derived from an EMBL/GenBank/DDBJ whole genome shotgun (WGS) entry which is preliminary data.</text>
</comment>
<dbReference type="AlphaFoldDB" id="A0A2T0U2T1"/>
<sequence>MRTLYDDVVQTDYGQFEIEWSANGPVFDGDADNVFADQANGILGVANRPVGVYLTFGRRSGGSHLRIDLHDEQPGEPAEEWEDVVEASIDVPDGSTVQWVTWAAETSGPLDLPPGIYRVRFSSQGRDAGHANEFADGIVDRYLLELWPAPPTPDEVIRVGSENARYWHEEWGSRR</sequence>
<dbReference type="OrthoDB" id="4485313at2"/>
<accession>A0A2T0U2T1</accession>